<dbReference type="Pfam" id="PF12802">
    <property type="entry name" value="MarR_2"/>
    <property type="match status" value="1"/>
</dbReference>
<dbReference type="InterPro" id="IPR039422">
    <property type="entry name" value="MarR/SlyA-like"/>
</dbReference>
<dbReference type="GO" id="GO:0003677">
    <property type="term" value="F:DNA binding"/>
    <property type="evidence" value="ECO:0007669"/>
    <property type="project" value="UniProtKB-KW"/>
</dbReference>
<dbReference type="Gene3D" id="1.10.10.10">
    <property type="entry name" value="Winged helix-like DNA-binding domain superfamily/Winged helix DNA-binding domain"/>
    <property type="match status" value="1"/>
</dbReference>
<dbReference type="InterPro" id="IPR036390">
    <property type="entry name" value="WH_DNA-bd_sf"/>
</dbReference>
<organism evidence="5 6">
    <name type="scientific">Microbulbifer thermotolerans</name>
    <dbReference type="NCBI Taxonomy" id="252514"/>
    <lineage>
        <taxon>Bacteria</taxon>
        <taxon>Pseudomonadati</taxon>
        <taxon>Pseudomonadota</taxon>
        <taxon>Gammaproteobacteria</taxon>
        <taxon>Cellvibrionales</taxon>
        <taxon>Microbulbiferaceae</taxon>
        <taxon>Microbulbifer</taxon>
    </lineage>
</organism>
<evidence type="ECO:0000313" key="5">
    <source>
        <dbReference type="EMBL" id="MCX2803177.1"/>
    </source>
</evidence>
<dbReference type="GO" id="GO:0006950">
    <property type="term" value="P:response to stress"/>
    <property type="evidence" value="ECO:0007669"/>
    <property type="project" value="TreeGrafter"/>
</dbReference>
<dbReference type="AlphaFoldDB" id="A0AB35I395"/>
<keyword evidence="3" id="KW-0804">Transcription</keyword>
<keyword evidence="1" id="KW-0805">Transcription regulation</keyword>
<evidence type="ECO:0000259" key="4">
    <source>
        <dbReference type="PROSITE" id="PS50995"/>
    </source>
</evidence>
<protein>
    <submittedName>
        <fullName evidence="5">MarR family winged helix-turn-helix transcriptional regulator</fullName>
    </submittedName>
</protein>
<evidence type="ECO:0000256" key="3">
    <source>
        <dbReference type="ARBA" id="ARBA00023163"/>
    </source>
</evidence>
<evidence type="ECO:0000256" key="2">
    <source>
        <dbReference type="ARBA" id="ARBA00023125"/>
    </source>
</evidence>
<dbReference type="RefSeq" id="WP_266066659.1">
    <property type="nucleotide sequence ID" value="NZ_JAPHQB010000035.1"/>
</dbReference>
<evidence type="ECO:0000313" key="6">
    <source>
        <dbReference type="Proteomes" id="UP001209730"/>
    </source>
</evidence>
<dbReference type="PANTHER" id="PTHR33164">
    <property type="entry name" value="TRANSCRIPTIONAL REGULATOR, MARR FAMILY"/>
    <property type="match status" value="1"/>
</dbReference>
<dbReference type="InterPro" id="IPR023187">
    <property type="entry name" value="Tscrpt_reg_MarR-type_CS"/>
</dbReference>
<reference evidence="5" key="1">
    <citation type="submission" date="2022-11" db="EMBL/GenBank/DDBJ databases">
        <title>Chitin-degrading and fungicidal potential of chitinolytic bacterial strains from marine environment of the Pacific Ocean regions.</title>
        <authorList>
            <person name="Pentekhina I."/>
            <person name="Nedashkovskaya O."/>
            <person name="Seitkalieva A."/>
            <person name="Podvolotskaya A."/>
            <person name="Tekutyeva L."/>
            <person name="Balabanova L."/>
        </authorList>
    </citation>
    <scope>NUCLEOTIDE SEQUENCE</scope>
    <source>
        <strain evidence="5">KMM 6838</strain>
    </source>
</reference>
<sequence length="148" mass="16561">MSSPSISEALLRLMHAYKSRMRRALQDEQLGVPITHIRALKGICRHPDCTAQSVAQWMQRDKAQITRVLNDLLGEGLIEKRDNPADRRSQLLLPTPKGEALMGQLQNIERQTAAAMTKNLDREEVAQFVRLAAAMAKNLGGDPEPPQR</sequence>
<dbReference type="PROSITE" id="PS01117">
    <property type="entry name" value="HTH_MARR_1"/>
    <property type="match status" value="1"/>
</dbReference>
<dbReference type="InterPro" id="IPR000835">
    <property type="entry name" value="HTH_MarR-typ"/>
</dbReference>
<gene>
    <name evidence="5" type="ORF">OQJ68_15390</name>
</gene>
<dbReference type="SMART" id="SM00347">
    <property type="entry name" value="HTH_MARR"/>
    <property type="match status" value="1"/>
</dbReference>
<dbReference type="GO" id="GO:0003700">
    <property type="term" value="F:DNA-binding transcription factor activity"/>
    <property type="evidence" value="ECO:0007669"/>
    <property type="project" value="InterPro"/>
</dbReference>
<comment type="caution">
    <text evidence="5">The sequence shown here is derived from an EMBL/GenBank/DDBJ whole genome shotgun (WGS) entry which is preliminary data.</text>
</comment>
<accession>A0AB35I395</accession>
<name>A0AB35I395_MICTH</name>
<dbReference type="PROSITE" id="PS50995">
    <property type="entry name" value="HTH_MARR_2"/>
    <property type="match status" value="1"/>
</dbReference>
<feature type="domain" description="HTH marR-type" evidence="4">
    <location>
        <begin position="3"/>
        <end position="137"/>
    </location>
</feature>
<dbReference type="SUPFAM" id="SSF46785">
    <property type="entry name" value="Winged helix' DNA-binding domain"/>
    <property type="match status" value="1"/>
</dbReference>
<dbReference type="PANTHER" id="PTHR33164:SF57">
    <property type="entry name" value="MARR-FAMILY TRANSCRIPTIONAL REGULATOR"/>
    <property type="match status" value="1"/>
</dbReference>
<evidence type="ECO:0000256" key="1">
    <source>
        <dbReference type="ARBA" id="ARBA00023015"/>
    </source>
</evidence>
<proteinExistence type="predicted"/>
<dbReference type="InterPro" id="IPR036388">
    <property type="entry name" value="WH-like_DNA-bd_sf"/>
</dbReference>
<keyword evidence="2" id="KW-0238">DNA-binding</keyword>
<dbReference type="Proteomes" id="UP001209730">
    <property type="component" value="Unassembled WGS sequence"/>
</dbReference>
<dbReference type="EMBL" id="JAPHQB010000035">
    <property type="protein sequence ID" value="MCX2803177.1"/>
    <property type="molecule type" value="Genomic_DNA"/>
</dbReference>